<keyword evidence="4" id="KW-1185">Reference proteome</keyword>
<dbReference type="PANTHER" id="PTHR42905">
    <property type="entry name" value="PHOSPHOENOLPYRUVATE CARBOXYLASE"/>
    <property type="match status" value="1"/>
</dbReference>
<dbReference type="Gene3D" id="3.20.20.60">
    <property type="entry name" value="Phosphoenolpyruvate-binding domains"/>
    <property type="match status" value="1"/>
</dbReference>
<dbReference type="RefSeq" id="WP_057940663.1">
    <property type="nucleotide sequence ID" value="NZ_ACJX03000001.1"/>
</dbReference>
<dbReference type="InterPro" id="IPR018523">
    <property type="entry name" value="Isocitrate_lyase_ph_CS"/>
</dbReference>
<accession>A0A0T5XAJ7</accession>
<dbReference type="InterPro" id="IPR040442">
    <property type="entry name" value="Pyrv_kinase-like_dom_sf"/>
</dbReference>
<dbReference type="CDD" id="cd00377">
    <property type="entry name" value="ICL_PEPM"/>
    <property type="match status" value="1"/>
</dbReference>
<evidence type="ECO:0000256" key="1">
    <source>
        <dbReference type="ARBA" id="ARBA00009282"/>
    </source>
</evidence>
<dbReference type="FunFam" id="3.20.20.60:FF:000009">
    <property type="entry name" value="2-methylisocitrate lyase"/>
    <property type="match status" value="1"/>
</dbReference>
<dbReference type="PROSITE" id="PS00161">
    <property type="entry name" value="ISOCITRATE_LYASE"/>
    <property type="match status" value="1"/>
</dbReference>
<name>A0A0T5XAJ7_9BACT</name>
<dbReference type="SUPFAM" id="SSF51621">
    <property type="entry name" value="Phosphoenolpyruvate/pyruvate domain"/>
    <property type="match status" value="1"/>
</dbReference>
<comment type="caution">
    <text evidence="3">The sequence shown here is derived from an EMBL/GenBank/DDBJ whole genome shotgun (WGS) entry which is preliminary data.</text>
</comment>
<dbReference type="EMBL" id="ACJX03000001">
    <property type="protein sequence ID" value="KRT34926.1"/>
    <property type="molecule type" value="Genomic_DNA"/>
</dbReference>
<dbReference type="GO" id="GO:0046421">
    <property type="term" value="F:methylisocitrate lyase activity"/>
    <property type="evidence" value="ECO:0007669"/>
    <property type="project" value="UniProtKB-ARBA"/>
</dbReference>
<keyword evidence="3" id="KW-0456">Lyase</keyword>
<evidence type="ECO:0000313" key="4">
    <source>
        <dbReference type="Proteomes" id="UP000005273"/>
    </source>
</evidence>
<sequence>MDRISAIRKQFSAMLKKEDIIIAPGCYDALSARIVEATGHNCVYMTGFGTSASLLGLPDMGFITMPEIIDNARRIAGAVNIPVIADADTGYGNPLNVYRTVKEYERSGVAAIHIEDQTFPKRCGHLEGKEVVDPEEMVQKIKAACDARTDDDFKIIARTDARAVMGLDDAIARARKYYKAGADIIFVESPYTVDEFKYIAKELHGIPLLANMAEGGKSPMLSANELQQMGYKIVIFPVGLLFAASQAMYRLSQEIKEKGTNRDAFDHMWTFKQFTDFIGVPKCNALSEKYRSN</sequence>
<dbReference type="Proteomes" id="UP000005273">
    <property type="component" value="Unassembled WGS sequence"/>
</dbReference>
<comment type="similarity">
    <text evidence="1">Belongs to the isocitrate lyase/PEP mutase superfamily. Methylisocitrate lyase family.</text>
</comment>
<dbReference type="InterPro" id="IPR039556">
    <property type="entry name" value="ICL/PEPM"/>
</dbReference>
<dbReference type="AlphaFoldDB" id="A0A0T5XAJ7"/>
<dbReference type="PANTHER" id="PTHR42905:SF5">
    <property type="entry name" value="CARBOXYVINYL-CARBOXYPHOSPHONATE PHOSPHORYLMUTASE, CHLOROPLASTIC"/>
    <property type="match status" value="1"/>
</dbReference>
<gene>
    <name evidence="3" type="ORF">HMPREF1705_04178</name>
</gene>
<protein>
    <recommendedName>
        <fullName evidence="2">2-methylisocitrate lyase</fullName>
    </recommendedName>
</protein>
<organism evidence="3 4">
    <name type="scientific">Acetomicrobium hydrogeniformans ATCC BAA-1850</name>
    <dbReference type="NCBI Taxonomy" id="592015"/>
    <lineage>
        <taxon>Bacteria</taxon>
        <taxon>Thermotogati</taxon>
        <taxon>Synergistota</taxon>
        <taxon>Synergistia</taxon>
        <taxon>Synergistales</taxon>
        <taxon>Acetomicrobiaceae</taxon>
        <taxon>Acetomicrobium</taxon>
    </lineage>
</organism>
<dbReference type="eggNOG" id="COG2513">
    <property type="taxonomic scope" value="Bacteria"/>
</dbReference>
<evidence type="ECO:0000256" key="2">
    <source>
        <dbReference type="ARBA" id="ARBA00073849"/>
    </source>
</evidence>
<dbReference type="OrthoDB" id="8629576at2"/>
<evidence type="ECO:0000313" key="3">
    <source>
        <dbReference type="EMBL" id="KRT34926.1"/>
    </source>
</evidence>
<dbReference type="STRING" id="592015.HMPREF1705_04178"/>
<proteinExistence type="inferred from homology"/>
<dbReference type="InterPro" id="IPR015813">
    <property type="entry name" value="Pyrv/PenolPyrv_kinase-like_dom"/>
</dbReference>
<reference evidence="4" key="1">
    <citation type="submission" date="2012-09" db="EMBL/GenBank/DDBJ databases">
        <authorList>
            <person name="Weinstock G."/>
            <person name="Sodergren E."/>
            <person name="Clifton S."/>
            <person name="Fulton L."/>
            <person name="Fulton B."/>
            <person name="Courtney L."/>
            <person name="Fronick C."/>
            <person name="Harrison M."/>
            <person name="Strong C."/>
            <person name="Farmer C."/>
            <person name="Delehaunty K."/>
            <person name="Markovic C."/>
            <person name="Hall O."/>
            <person name="Minx P."/>
            <person name="Tomlinson C."/>
            <person name="Mitreva M."/>
            <person name="Nelson J."/>
            <person name="Hou S."/>
            <person name="Wollam A."/>
            <person name="Pepin K.H."/>
            <person name="Johnson M."/>
            <person name="Bhonagiri V."/>
            <person name="Nash W.E."/>
            <person name="Suruliraj S."/>
            <person name="Warren W."/>
            <person name="Chinwalla A."/>
            <person name="Mardis E.R."/>
            <person name="Wilson R.K."/>
        </authorList>
    </citation>
    <scope>NUCLEOTIDE SEQUENCE [LARGE SCALE GENOMIC DNA]</scope>
    <source>
        <strain evidence="4">OS1</strain>
    </source>
</reference>
<dbReference type="Pfam" id="PF13714">
    <property type="entry name" value="PEP_mutase"/>
    <property type="match status" value="1"/>
</dbReference>